<dbReference type="Gene3D" id="2.40.10.320">
    <property type="entry name" value="Uncharacterised protein PF13642 yp_926445, N-terminal domain"/>
    <property type="match status" value="1"/>
</dbReference>
<evidence type="ECO:0000313" key="1">
    <source>
        <dbReference type="EMBL" id="PNI00414.1"/>
    </source>
</evidence>
<reference evidence="1 2" key="1">
    <citation type="submission" date="2018-01" db="EMBL/GenBank/DDBJ databases">
        <title>Draft genome sequences of six Vibrio diazotrophicus strains isolated from deep-sea sediments of the Baltic Sea.</title>
        <authorList>
            <person name="Castillo D."/>
            <person name="Vandieken V."/>
            <person name="Chiang O."/>
            <person name="Middelboe M."/>
        </authorList>
    </citation>
    <scope>NUCLEOTIDE SEQUENCE [LARGE SCALE GENOMIC DNA]</scope>
    <source>
        <strain evidence="1 2">60.27F</strain>
    </source>
</reference>
<sequence length="108" mass="12227">MINWPCILKLDGDAELMFLSSETQLANELDALIWDSSDRLIDSRGQCYLVSFSDGSYRFDVEGNVLSLDAVTQLIREHEFSKAEMCLTKIQFPSIEKAIMSLATEKQT</sequence>
<dbReference type="RefSeq" id="WP_102967369.1">
    <property type="nucleotide sequence ID" value="NZ_POSK01000033.1"/>
</dbReference>
<dbReference type="Proteomes" id="UP000236449">
    <property type="component" value="Unassembled WGS sequence"/>
</dbReference>
<gene>
    <name evidence="1" type="ORF">C1N32_21455</name>
</gene>
<name>A0A2J8HQ59_VIBDI</name>
<dbReference type="OrthoDB" id="5771593at2"/>
<organism evidence="1 2">
    <name type="scientific">Vibrio diazotrophicus</name>
    <dbReference type="NCBI Taxonomy" id="685"/>
    <lineage>
        <taxon>Bacteria</taxon>
        <taxon>Pseudomonadati</taxon>
        <taxon>Pseudomonadota</taxon>
        <taxon>Gammaproteobacteria</taxon>
        <taxon>Vibrionales</taxon>
        <taxon>Vibrionaceae</taxon>
        <taxon>Vibrio</taxon>
    </lineage>
</organism>
<dbReference type="InterPro" id="IPR025284">
    <property type="entry name" value="DUF4144"/>
</dbReference>
<evidence type="ECO:0000313" key="2">
    <source>
        <dbReference type="Proteomes" id="UP000236449"/>
    </source>
</evidence>
<dbReference type="AlphaFoldDB" id="A0A2J8HQ59"/>
<comment type="caution">
    <text evidence="1">The sequence shown here is derived from an EMBL/GenBank/DDBJ whole genome shotgun (WGS) entry which is preliminary data.</text>
</comment>
<dbReference type="Pfam" id="PF13642">
    <property type="entry name" value="DUF4144"/>
    <property type="match status" value="1"/>
</dbReference>
<dbReference type="EMBL" id="POSK01000033">
    <property type="protein sequence ID" value="PNI00414.1"/>
    <property type="molecule type" value="Genomic_DNA"/>
</dbReference>
<protein>
    <submittedName>
        <fullName evidence="1">Uncharacterized protein</fullName>
    </submittedName>
</protein>
<accession>A0A2J8HQ59</accession>
<proteinExistence type="predicted"/>